<organism evidence="8 9">
    <name type="scientific">Eubacterium maltosivorans</name>
    <dbReference type="NCBI Taxonomy" id="2041044"/>
    <lineage>
        <taxon>Bacteria</taxon>
        <taxon>Bacillati</taxon>
        <taxon>Bacillota</taxon>
        <taxon>Clostridia</taxon>
        <taxon>Eubacteriales</taxon>
        <taxon>Eubacteriaceae</taxon>
        <taxon>Eubacterium</taxon>
    </lineage>
</organism>
<keyword evidence="2" id="KW-1003">Cell membrane</keyword>
<dbReference type="PANTHER" id="PTHR33885">
    <property type="entry name" value="PHAGE SHOCK PROTEIN C"/>
    <property type="match status" value="1"/>
</dbReference>
<evidence type="ECO:0000313" key="8">
    <source>
        <dbReference type="EMBL" id="QCT71395.1"/>
    </source>
</evidence>
<keyword evidence="3 6" id="KW-0812">Transmembrane</keyword>
<evidence type="ECO:0000259" key="7">
    <source>
        <dbReference type="Pfam" id="PF04024"/>
    </source>
</evidence>
<comment type="subcellular location">
    <subcellularLocation>
        <location evidence="1">Cell membrane</location>
        <topology evidence="1">Single-pass membrane protein</topology>
    </subcellularLocation>
</comment>
<dbReference type="EMBL" id="CP029487">
    <property type="protein sequence ID" value="QCT71395.1"/>
    <property type="molecule type" value="Genomic_DNA"/>
</dbReference>
<reference evidence="8 9" key="1">
    <citation type="submission" date="2018-05" db="EMBL/GenBank/DDBJ databases">
        <title>Genome comparison of Eubacterium sp.</title>
        <authorList>
            <person name="Feng Y."/>
            <person name="Sanchez-Andrea I."/>
            <person name="Stams A.J.M."/>
            <person name="De Vos W.M."/>
        </authorList>
    </citation>
    <scope>NUCLEOTIDE SEQUENCE [LARGE SCALE GENOMIC DNA]</scope>
    <source>
        <strain evidence="8 9">YI</strain>
    </source>
</reference>
<feature type="domain" description="Phage shock protein PspC N-terminal" evidence="7">
    <location>
        <begin position="6"/>
        <end position="69"/>
    </location>
</feature>
<keyword evidence="5 6" id="KW-0472">Membrane</keyword>
<evidence type="ECO:0000256" key="1">
    <source>
        <dbReference type="ARBA" id="ARBA00004162"/>
    </source>
</evidence>
<dbReference type="PANTHER" id="PTHR33885:SF3">
    <property type="entry name" value="PHAGE SHOCK PROTEIN C"/>
    <property type="match status" value="1"/>
</dbReference>
<evidence type="ECO:0000256" key="2">
    <source>
        <dbReference type="ARBA" id="ARBA00022475"/>
    </source>
</evidence>
<dbReference type="RefSeq" id="WP_074618073.1">
    <property type="nucleotide sequence ID" value="NZ_CABJDW020000016.1"/>
</dbReference>
<evidence type="ECO:0000256" key="6">
    <source>
        <dbReference type="SAM" id="Phobius"/>
    </source>
</evidence>
<dbReference type="Pfam" id="PF04024">
    <property type="entry name" value="PspC"/>
    <property type="match status" value="1"/>
</dbReference>
<keyword evidence="9" id="KW-1185">Reference proteome</keyword>
<gene>
    <name evidence="8" type="ORF">CPZ25_008645</name>
</gene>
<proteinExistence type="predicted"/>
<dbReference type="InterPro" id="IPR052027">
    <property type="entry name" value="PspC"/>
</dbReference>
<name>A0A4P9C9I6_EUBML</name>
<dbReference type="KEGG" id="emt:CPZ25_008645"/>
<dbReference type="AlphaFoldDB" id="A0A4P9C9I6"/>
<evidence type="ECO:0000313" key="9">
    <source>
        <dbReference type="Proteomes" id="UP000218387"/>
    </source>
</evidence>
<evidence type="ECO:0000256" key="5">
    <source>
        <dbReference type="ARBA" id="ARBA00023136"/>
    </source>
</evidence>
<keyword evidence="4 6" id="KW-1133">Transmembrane helix</keyword>
<feature type="transmembrane region" description="Helical" evidence="6">
    <location>
        <begin position="33"/>
        <end position="63"/>
    </location>
</feature>
<dbReference type="InterPro" id="IPR007168">
    <property type="entry name" value="Phageshock_PspC_N"/>
</dbReference>
<dbReference type="GO" id="GO:0005886">
    <property type="term" value="C:plasma membrane"/>
    <property type="evidence" value="ECO:0007669"/>
    <property type="project" value="UniProtKB-SubCell"/>
</dbReference>
<protein>
    <submittedName>
        <fullName evidence="8">PspC domain-containing protein</fullName>
    </submittedName>
</protein>
<sequence>MSNRKKRLLRDKQNGIISGVCQGIGEYLGVSPWIFRVLFILPVLPFVLNFISGLVSILLYVLLSAVIKDKGGSAGAGQDDNVVEVEYEIVDDEDDQKKSDS</sequence>
<evidence type="ECO:0000256" key="3">
    <source>
        <dbReference type="ARBA" id="ARBA00022692"/>
    </source>
</evidence>
<accession>A0A4P9C9I6</accession>
<dbReference type="Proteomes" id="UP000218387">
    <property type="component" value="Chromosome"/>
</dbReference>
<evidence type="ECO:0000256" key="4">
    <source>
        <dbReference type="ARBA" id="ARBA00022989"/>
    </source>
</evidence>